<keyword evidence="2" id="KW-1185">Reference proteome</keyword>
<protein>
    <recommendedName>
        <fullName evidence="3">F-box domain-containing protein</fullName>
    </recommendedName>
</protein>
<gene>
    <name evidence="1" type="ORF">GALMADRAFT_146613</name>
</gene>
<dbReference type="EMBL" id="KL142410">
    <property type="protein sequence ID" value="KDR68128.1"/>
    <property type="molecule type" value="Genomic_DNA"/>
</dbReference>
<dbReference type="AlphaFoldDB" id="A0A067SMY0"/>
<sequence length="260" mass="29553">MQTVFPVSPKAPWLFDLRIACVYLPLERPLAVLKTMYHLESLTISTPTFPPDSPATHANEAAIYLLDLSQLYISTNLSTAMRIIRTVHVPPGCSFRISILGADVITEPFSPGHLLKLTHNYFQSNRPKKVWLTVQPCEFLFTLLRPGEPIMADTIGLLTDAMTLPLSDMHCVMQLHINAQIPFAVDICEHVFLCLRSIKTMTINRELISYLRWFHSYPDLRIIRIEGWKNDEQSYDVNLFQKLRNAGGRPVLILGVPSPQ</sequence>
<name>A0A067SMY0_GALM3</name>
<evidence type="ECO:0000313" key="1">
    <source>
        <dbReference type="EMBL" id="KDR68128.1"/>
    </source>
</evidence>
<evidence type="ECO:0000313" key="2">
    <source>
        <dbReference type="Proteomes" id="UP000027222"/>
    </source>
</evidence>
<accession>A0A067SMY0</accession>
<dbReference type="Proteomes" id="UP000027222">
    <property type="component" value="Unassembled WGS sequence"/>
</dbReference>
<proteinExistence type="predicted"/>
<organism evidence="1 2">
    <name type="scientific">Galerina marginata (strain CBS 339.88)</name>
    <dbReference type="NCBI Taxonomy" id="685588"/>
    <lineage>
        <taxon>Eukaryota</taxon>
        <taxon>Fungi</taxon>
        <taxon>Dikarya</taxon>
        <taxon>Basidiomycota</taxon>
        <taxon>Agaricomycotina</taxon>
        <taxon>Agaricomycetes</taxon>
        <taxon>Agaricomycetidae</taxon>
        <taxon>Agaricales</taxon>
        <taxon>Agaricineae</taxon>
        <taxon>Strophariaceae</taxon>
        <taxon>Galerina</taxon>
    </lineage>
</organism>
<reference evidence="2" key="1">
    <citation type="journal article" date="2014" name="Proc. Natl. Acad. Sci. U.S.A.">
        <title>Extensive sampling of basidiomycete genomes demonstrates inadequacy of the white-rot/brown-rot paradigm for wood decay fungi.</title>
        <authorList>
            <person name="Riley R."/>
            <person name="Salamov A.A."/>
            <person name="Brown D.W."/>
            <person name="Nagy L.G."/>
            <person name="Floudas D."/>
            <person name="Held B.W."/>
            <person name="Levasseur A."/>
            <person name="Lombard V."/>
            <person name="Morin E."/>
            <person name="Otillar R."/>
            <person name="Lindquist E.A."/>
            <person name="Sun H."/>
            <person name="LaButti K.M."/>
            <person name="Schmutz J."/>
            <person name="Jabbour D."/>
            <person name="Luo H."/>
            <person name="Baker S.E."/>
            <person name="Pisabarro A.G."/>
            <person name="Walton J.D."/>
            <person name="Blanchette R.A."/>
            <person name="Henrissat B."/>
            <person name="Martin F."/>
            <person name="Cullen D."/>
            <person name="Hibbett D.S."/>
            <person name="Grigoriev I.V."/>
        </authorList>
    </citation>
    <scope>NUCLEOTIDE SEQUENCE [LARGE SCALE GENOMIC DNA]</scope>
    <source>
        <strain evidence="2">CBS 339.88</strain>
    </source>
</reference>
<evidence type="ECO:0008006" key="3">
    <source>
        <dbReference type="Google" id="ProtNLM"/>
    </source>
</evidence>
<dbReference type="HOGENOM" id="CLU_093540_0_0_1"/>